<gene>
    <name evidence="1" type="ORF">F4820DRAFT_471284</name>
</gene>
<sequence>MRTLSYCIPRAGMIYRPRFSVFGRQSRDTKILNALMLAGIFNISPGVKQSDVKRAVDKALAEVFTVAPRPDIFANLTGQGQGSYDHLVALRDATPWARGKWTVTWFKFFLEMVYARIKWKAYPRPPFNTEQHTATAKSIDAFLEAAQDLWSPVHFAFQVGKREHSKPKNDAQSAGVEAASTITSSSPAETSEDTEFDMGSLLAALISDTTADDIISGIERMVIKEDDESDDGEDEDNIF</sequence>
<reference evidence="1 2" key="1">
    <citation type="journal article" date="2022" name="New Phytol.">
        <title>Ecological generalism drives hyperdiversity of secondary metabolite gene clusters in xylarialean endophytes.</title>
        <authorList>
            <person name="Franco M.E.E."/>
            <person name="Wisecaver J.H."/>
            <person name="Arnold A.E."/>
            <person name="Ju Y.M."/>
            <person name="Slot J.C."/>
            <person name="Ahrendt S."/>
            <person name="Moore L.P."/>
            <person name="Eastman K.E."/>
            <person name="Scott K."/>
            <person name="Konkel Z."/>
            <person name="Mondo S.J."/>
            <person name="Kuo A."/>
            <person name="Hayes R.D."/>
            <person name="Haridas S."/>
            <person name="Andreopoulos B."/>
            <person name="Riley R."/>
            <person name="LaButti K."/>
            <person name="Pangilinan J."/>
            <person name="Lipzen A."/>
            <person name="Amirebrahimi M."/>
            <person name="Yan J."/>
            <person name="Adam C."/>
            <person name="Keymanesh K."/>
            <person name="Ng V."/>
            <person name="Louie K."/>
            <person name="Northen T."/>
            <person name="Drula E."/>
            <person name="Henrissat B."/>
            <person name="Hsieh H.M."/>
            <person name="Youens-Clark K."/>
            <person name="Lutzoni F."/>
            <person name="Miadlikowska J."/>
            <person name="Eastwood D.C."/>
            <person name="Hamelin R.C."/>
            <person name="Grigoriev I.V."/>
            <person name="U'Ren J.M."/>
        </authorList>
    </citation>
    <scope>NUCLEOTIDE SEQUENCE [LARGE SCALE GENOMIC DNA]</scope>
    <source>
        <strain evidence="1 2">CBS 119005</strain>
    </source>
</reference>
<evidence type="ECO:0000313" key="2">
    <source>
        <dbReference type="Proteomes" id="UP001497700"/>
    </source>
</evidence>
<accession>A0ACB9ZDK7</accession>
<organism evidence="1 2">
    <name type="scientific">Hypoxylon rubiginosum</name>
    <dbReference type="NCBI Taxonomy" id="110542"/>
    <lineage>
        <taxon>Eukaryota</taxon>
        <taxon>Fungi</taxon>
        <taxon>Dikarya</taxon>
        <taxon>Ascomycota</taxon>
        <taxon>Pezizomycotina</taxon>
        <taxon>Sordariomycetes</taxon>
        <taxon>Xylariomycetidae</taxon>
        <taxon>Xylariales</taxon>
        <taxon>Hypoxylaceae</taxon>
        <taxon>Hypoxylon</taxon>
    </lineage>
</organism>
<keyword evidence="2" id="KW-1185">Reference proteome</keyword>
<protein>
    <submittedName>
        <fullName evidence="1">Uncharacterized protein</fullName>
    </submittedName>
</protein>
<name>A0ACB9ZDK7_9PEZI</name>
<evidence type="ECO:0000313" key="1">
    <source>
        <dbReference type="EMBL" id="KAI4869691.1"/>
    </source>
</evidence>
<proteinExistence type="predicted"/>
<comment type="caution">
    <text evidence="1">The sequence shown here is derived from an EMBL/GenBank/DDBJ whole genome shotgun (WGS) entry which is preliminary data.</text>
</comment>
<dbReference type="Proteomes" id="UP001497700">
    <property type="component" value="Unassembled WGS sequence"/>
</dbReference>
<dbReference type="EMBL" id="MU393428">
    <property type="protein sequence ID" value="KAI4869691.1"/>
    <property type="molecule type" value="Genomic_DNA"/>
</dbReference>